<keyword evidence="3" id="KW-0378">Hydrolase</keyword>
<name>A0A926NEK8_9BACI</name>
<feature type="transmembrane region" description="Helical" evidence="1">
    <location>
        <begin position="169"/>
        <end position="188"/>
    </location>
</feature>
<keyword evidence="1" id="KW-0812">Transmembrane</keyword>
<sequence>MKEALLLHSTVLRNIASLFLFGILIIILQTNHYLLMSVWGICAWLFFFNKSMRFFILTTTAFGIGFFLYGYVNSHWITHLNPEGLLIILNRLSLIFLILPLTAISLIYKLPFMRYWQSPQWGELVRVPFILSGFHHTKVSVFLSIAMMINLIAFMPFIVNNGWAYIQEIWWFMLIFSIINSVLEEIIWRGMLLSRFSEHFGNRWAIMITSIGFGLQHYSLGFSWGGCLVFTLGGLFFGAITVKSKSIIPAVIWHMSINALMVLSGMIVK</sequence>
<dbReference type="EMBL" id="JACXAI010000005">
    <property type="protein sequence ID" value="MBD1379811.1"/>
    <property type="molecule type" value="Genomic_DNA"/>
</dbReference>
<proteinExistence type="predicted"/>
<feature type="transmembrane region" description="Helical" evidence="1">
    <location>
        <begin position="247"/>
        <end position="268"/>
    </location>
</feature>
<dbReference type="RefSeq" id="WP_191156903.1">
    <property type="nucleotide sequence ID" value="NZ_JACXAI010000005.1"/>
</dbReference>
<protein>
    <submittedName>
        <fullName evidence="3">CPBP family intramembrane metalloprotease</fullName>
    </submittedName>
</protein>
<dbReference type="GO" id="GO:0080120">
    <property type="term" value="P:CAAX-box protein maturation"/>
    <property type="evidence" value="ECO:0007669"/>
    <property type="project" value="UniProtKB-ARBA"/>
</dbReference>
<dbReference type="GO" id="GO:0008237">
    <property type="term" value="F:metallopeptidase activity"/>
    <property type="evidence" value="ECO:0007669"/>
    <property type="project" value="UniProtKB-KW"/>
</dbReference>
<feature type="transmembrane region" description="Helical" evidence="1">
    <location>
        <begin position="84"/>
        <end position="108"/>
    </location>
</feature>
<evidence type="ECO:0000313" key="4">
    <source>
        <dbReference type="Proteomes" id="UP000626844"/>
    </source>
</evidence>
<keyword evidence="3" id="KW-0482">Metalloprotease</keyword>
<accession>A0A926NEK8</accession>
<dbReference type="AlphaFoldDB" id="A0A926NEK8"/>
<comment type="caution">
    <text evidence="3">The sequence shown here is derived from an EMBL/GenBank/DDBJ whole genome shotgun (WGS) entry which is preliminary data.</text>
</comment>
<dbReference type="Pfam" id="PF02517">
    <property type="entry name" value="Rce1-like"/>
    <property type="match status" value="1"/>
</dbReference>
<evidence type="ECO:0000256" key="1">
    <source>
        <dbReference type="SAM" id="Phobius"/>
    </source>
</evidence>
<gene>
    <name evidence="3" type="ORF">IC621_06165</name>
</gene>
<keyword evidence="4" id="KW-1185">Reference proteome</keyword>
<feature type="domain" description="CAAX prenyl protease 2/Lysostaphin resistance protein A-like" evidence="2">
    <location>
        <begin position="168"/>
        <end position="260"/>
    </location>
</feature>
<reference evidence="3" key="1">
    <citation type="submission" date="2020-09" db="EMBL/GenBank/DDBJ databases">
        <title>A novel bacterium of genus Bacillus, isolated from South China Sea.</title>
        <authorList>
            <person name="Huang H."/>
            <person name="Mo K."/>
            <person name="Hu Y."/>
        </authorList>
    </citation>
    <scope>NUCLEOTIDE SEQUENCE</scope>
    <source>
        <strain evidence="3">IB182487</strain>
    </source>
</reference>
<keyword evidence="1" id="KW-1133">Transmembrane helix</keyword>
<evidence type="ECO:0000313" key="3">
    <source>
        <dbReference type="EMBL" id="MBD1379811.1"/>
    </source>
</evidence>
<feature type="transmembrane region" description="Helical" evidence="1">
    <location>
        <begin position="222"/>
        <end position="240"/>
    </location>
</feature>
<evidence type="ECO:0000259" key="2">
    <source>
        <dbReference type="Pfam" id="PF02517"/>
    </source>
</evidence>
<keyword evidence="3" id="KW-0645">Protease</keyword>
<dbReference type="Proteomes" id="UP000626844">
    <property type="component" value="Unassembled WGS sequence"/>
</dbReference>
<feature type="transmembrane region" description="Helical" evidence="1">
    <location>
        <begin position="20"/>
        <end position="47"/>
    </location>
</feature>
<feature type="transmembrane region" description="Helical" evidence="1">
    <location>
        <begin position="54"/>
        <end position="72"/>
    </location>
</feature>
<feature type="transmembrane region" description="Helical" evidence="1">
    <location>
        <begin position="141"/>
        <end position="163"/>
    </location>
</feature>
<dbReference type="InterPro" id="IPR003675">
    <property type="entry name" value="Rce1/LyrA-like_dom"/>
</dbReference>
<keyword evidence="1" id="KW-0472">Membrane</keyword>
<organism evidence="3 4">
    <name type="scientific">Metabacillus arenae</name>
    <dbReference type="NCBI Taxonomy" id="2771434"/>
    <lineage>
        <taxon>Bacteria</taxon>
        <taxon>Bacillati</taxon>
        <taxon>Bacillota</taxon>
        <taxon>Bacilli</taxon>
        <taxon>Bacillales</taxon>
        <taxon>Bacillaceae</taxon>
        <taxon>Metabacillus</taxon>
    </lineage>
</organism>
<dbReference type="GO" id="GO:0004175">
    <property type="term" value="F:endopeptidase activity"/>
    <property type="evidence" value="ECO:0007669"/>
    <property type="project" value="UniProtKB-ARBA"/>
</dbReference>